<reference evidence="1 2" key="1">
    <citation type="submission" date="2016-10" db="EMBL/GenBank/DDBJ databases">
        <authorList>
            <person name="de Groot N.N."/>
        </authorList>
    </citation>
    <scope>NUCLEOTIDE SEQUENCE [LARGE SCALE GENOMIC DNA]</scope>
    <source>
        <strain evidence="1 2">CGMCC 1.10457</strain>
    </source>
</reference>
<keyword evidence="1" id="KW-0255">Endonuclease</keyword>
<dbReference type="Proteomes" id="UP000199062">
    <property type="component" value="Unassembled WGS sequence"/>
</dbReference>
<proteinExistence type="predicted"/>
<dbReference type="Pfam" id="PF01986">
    <property type="entry name" value="DUF123"/>
    <property type="match status" value="1"/>
</dbReference>
<evidence type="ECO:0000313" key="1">
    <source>
        <dbReference type="EMBL" id="SFR86521.1"/>
    </source>
</evidence>
<accession>A0A1I6K5J5</accession>
<keyword evidence="1" id="KW-0378">Hydrolase</keyword>
<dbReference type="GO" id="GO:0004519">
    <property type="term" value="F:endonuclease activity"/>
    <property type="evidence" value="ECO:0007669"/>
    <property type="project" value="UniProtKB-KW"/>
</dbReference>
<dbReference type="InterPro" id="IPR002837">
    <property type="entry name" value="DUF123"/>
</dbReference>
<dbReference type="OrthoDB" id="17296at2157"/>
<dbReference type="CDD" id="cd10441">
    <property type="entry name" value="GIY-YIG_COG1833"/>
    <property type="match status" value="1"/>
</dbReference>
<dbReference type="RefSeq" id="WP_089813079.1">
    <property type="nucleotide sequence ID" value="NZ_FOZK01000001.1"/>
</dbReference>
<keyword evidence="1" id="KW-0540">Nuclease</keyword>
<protein>
    <submittedName>
        <fullName evidence="1">Uri superfamily endonuclease</fullName>
    </submittedName>
</protein>
<dbReference type="AlphaFoldDB" id="A0A1I6K5J5"/>
<dbReference type="PANTHER" id="PTHR37460">
    <property type="entry name" value="ENDONUCLEASE III"/>
    <property type="match status" value="1"/>
</dbReference>
<gene>
    <name evidence="1" type="ORF">SAMN05216559_0230</name>
</gene>
<evidence type="ECO:0000313" key="2">
    <source>
        <dbReference type="Proteomes" id="UP000199062"/>
    </source>
</evidence>
<name>A0A1I6K5J5_9EURY</name>
<dbReference type="EMBL" id="FOZK01000001">
    <property type="protein sequence ID" value="SFR86521.1"/>
    <property type="molecule type" value="Genomic_DNA"/>
</dbReference>
<organism evidence="1 2">
    <name type="scientific">Halomicrobium zhouii</name>
    <dbReference type="NCBI Taxonomy" id="767519"/>
    <lineage>
        <taxon>Archaea</taxon>
        <taxon>Methanobacteriati</taxon>
        <taxon>Methanobacteriota</taxon>
        <taxon>Stenosarchaea group</taxon>
        <taxon>Halobacteria</taxon>
        <taxon>Halobacteriales</taxon>
        <taxon>Haloarculaceae</taxon>
        <taxon>Halomicrobium</taxon>
    </lineage>
</organism>
<sequence length="140" mass="15147">MAAGTYTLVVERTASDAVEVGALGAVSLPVGWYAYVGSAFGPGGFSRVDRHREVASGERDVRHWHVDYLLGDPATRLDAAVKTADVDAECAIAARIDGERVAAFGASDCGCESHLVYREKRDLLVESVERAHRDAREQRD</sequence>
<keyword evidence="2" id="KW-1185">Reference proteome</keyword>
<dbReference type="STRING" id="767519.SAMN05216559_0230"/>
<dbReference type="PANTHER" id="PTHR37460:SF1">
    <property type="entry name" value="ENDONUCLEASE III"/>
    <property type="match status" value="1"/>
</dbReference>